<sequence length="645" mass="69443">MSPTRPRTYPFVALVGQDRLRTALLLNLVSPEIGGVLIVGERGTAKSTAARGLTELAPAITTMLGCPFRCEPGHAQDCCEACQGASEQEIVEMASPFVHLPIGATEDRLLGSLDLDRVLQKGERALQPGLLASAHRGVLYIDEVNLLADHLVDALLDASASGQVTIERDGVTASHASRFVLVGSMNPDEGRLRPQLLDRFGLTVEVAAPREPGPRSEIVRRRLAFDADPVGFCRQWEQEQYALRDRIVTARQRRSAIATDDAILGVIAGICAEAGVEGLRADITMLRAAQAFAAWSGDESVTEAHVDAVKEMVLEHRRREPPNRRPSSSNPPPNHEQPPSDRERSPTSPPPPPGDESSSESSSTPNATAPREQVFAPRQASAKLPEVPPVASVRSASADARGDRQPKHGRGEVVRSVPDPKPRELDLQASVRNALERGAVQSGLPQLDRSDLKSRERDRRTQRLIVFVVDASGSMGARRRMELVKGAVLALLDQTRTARDEVALIAFRGTEAELVLAPCRDAREAERQMRSLTTGGRTPLAHALAEASSLIERHLGEGGRSASLLVLSDGRANVALGDPAGDPWRQSLEQAKRLAEQLAGIGGVARVYDTEEGFVKLGRTQELASTLGADLEPIARLTELAPVAT</sequence>
<dbReference type="Pfam" id="PF17863">
    <property type="entry name" value="AAA_lid_2"/>
    <property type="match status" value="1"/>
</dbReference>
<feature type="compositionally biased region" description="Low complexity" evidence="7">
    <location>
        <begin position="389"/>
        <end position="398"/>
    </location>
</feature>
<dbReference type="Pfam" id="PF13519">
    <property type="entry name" value="VWA_2"/>
    <property type="match status" value="1"/>
</dbReference>
<reference evidence="10 11" key="1">
    <citation type="submission" date="2019-02" db="EMBL/GenBank/DDBJ databases">
        <title>Deep-cultivation of Planctomycetes and their phenomic and genomic characterization uncovers novel biology.</title>
        <authorList>
            <person name="Wiegand S."/>
            <person name="Jogler M."/>
            <person name="Boedeker C."/>
            <person name="Pinto D."/>
            <person name="Vollmers J."/>
            <person name="Rivas-Marin E."/>
            <person name="Kohn T."/>
            <person name="Peeters S.H."/>
            <person name="Heuer A."/>
            <person name="Rast P."/>
            <person name="Oberbeckmann S."/>
            <person name="Bunk B."/>
            <person name="Jeske O."/>
            <person name="Meyerdierks A."/>
            <person name="Storesund J.E."/>
            <person name="Kallscheuer N."/>
            <person name="Luecker S."/>
            <person name="Lage O.M."/>
            <person name="Pohl T."/>
            <person name="Merkel B.J."/>
            <person name="Hornburger P."/>
            <person name="Mueller R.-W."/>
            <person name="Bruemmer F."/>
            <person name="Labrenz M."/>
            <person name="Spormann A.M."/>
            <person name="Op den Camp H."/>
            <person name="Overmann J."/>
            <person name="Amann R."/>
            <person name="Jetten M.S.M."/>
            <person name="Mascher T."/>
            <person name="Medema M.H."/>
            <person name="Devos D.P."/>
            <person name="Kaster A.-K."/>
            <person name="Ovreas L."/>
            <person name="Rohde M."/>
            <person name="Galperin M.Y."/>
            <person name="Jogler C."/>
        </authorList>
    </citation>
    <scope>NUCLEOTIDE SEQUENCE [LARGE SCALE GENOMIC DNA]</scope>
    <source>
        <strain evidence="10 11">Pan216</strain>
    </source>
</reference>
<feature type="domain" description="MCM C-terminal AAA(+) ATPase" evidence="8">
    <location>
        <begin position="122"/>
        <end position="194"/>
    </location>
</feature>
<feature type="region of interest" description="Disordered" evidence="7">
    <location>
        <begin position="436"/>
        <end position="455"/>
    </location>
</feature>
<dbReference type="Gene3D" id="3.40.50.300">
    <property type="entry name" value="P-loop containing nucleotide triphosphate hydrolases"/>
    <property type="match status" value="1"/>
</dbReference>
<dbReference type="AlphaFoldDB" id="A0A518B8N6"/>
<dbReference type="InterPro" id="IPR036465">
    <property type="entry name" value="vWFA_dom_sf"/>
</dbReference>
<evidence type="ECO:0000256" key="1">
    <source>
        <dbReference type="ARBA" id="ARBA00004800"/>
    </source>
</evidence>
<dbReference type="InterPro" id="IPR052989">
    <property type="entry name" value="Mg-chelatase_DI-like"/>
</dbReference>
<evidence type="ECO:0000259" key="8">
    <source>
        <dbReference type="PROSITE" id="PS50051"/>
    </source>
</evidence>
<evidence type="ECO:0000256" key="7">
    <source>
        <dbReference type="SAM" id="MobiDB-lite"/>
    </source>
</evidence>
<evidence type="ECO:0000259" key="9">
    <source>
        <dbReference type="PROSITE" id="PS50234"/>
    </source>
</evidence>
<feature type="compositionally biased region" description="Low complexity" evidence="7">
    <location>
        <begin position="355"/>
        <end position="365"/>
    </location>
</feature>
<dbReference type="SMART" id="SM00382">
    <property type="entry name" value="AAA"/>
    <property type="match status" value="1"/>
</dbReference>
<protein>
    <recommendedName>
        <fullName evidence="5">Mg-protoporphyrin IX chelatase</fullName>
    </recommendedName>
</protein>
<dbReference type="InterPro" id="IPR027417">
    <property type="entry name" value="P-loop_NTPase"/>
</dbReference>
<keyword evidence="3" id="KW-0547">Nucleotide-binding</keyword>
<evidence type="ECO:0000256" key="4">
    <source>
        <dbReference type="ARBA" id="ARBA00022840"/>
    </source>
</evidence>
<dbReference type="PANTHER" id="PTHR35023">
    <property type="entry name" value="CHELATASE-RELATED"/>
    <property type="match status" value="1"/>
</dbReference>
<comment type="similarity">
    <text evidence="2">Belongs to the Mg-chelatase subunits D/I family.</text>
</comment>
<feature type="region of interest" description="Disordered" evidence="7">
    <location>
        <begin position="315"/>
        <end position="425"/>
    </location>
</feature>
<evidence type="ECO:0000256" key="5">
    <source>
        <dbReference type="ARBA" id="ARBA00030759"/>
    </source>
</evidence>
<dbReference type="Gene3D" id="3.40.50.410">
    <property type="entry name" value="von Willebrand factor, type A domain"/>
    <property type="match status" value="1"/>
</dbReference>
<comment type="pathway">
    <text evidence="1">Porphyrin-containing compound metabolism; bacteriochlorophyll biosynthesis.</text>
</comment>
<dbReference type="PROSITE" id="PS50234">
    <property type="entry name" value="VWFA"/>
    <property type="match status" value="1"/>
</dbReference>
<dbReference type="InterPro" id="IPR002035">
    <property type="entry name" value="VWF_A"/>
</dbReference>
<organism evidence="10 11">
    <name type="scientific">Kolteria novifilia</name>
    <dbReference type="NCBI Taxonomy" id="2527975"/>
    <lineage>
        <taxon>Bacteria</taxon>
        <taxon>Pseudomonadati</taxon>
        <taxon>Planctomycetota</taxon>
        <taxon>Planctomycetia</taxon>
        <taxon>Kolteriales</taxon>
        <taxon>Kolteriaceae</taxon>
        <taxon>Kolteria</taxon>
    </lineage>
</organism>
<proteinExistence type="inferred from homology"/>
<feature type="domain" description="VWFA" evidence="9">
    <location>
        <begin position="464"/>
        <end position="645"/>
    </location>
</feature>
<dbReference type="InterPro" id="IPR041628">
    <property type="entry name" value="ChlI/MoxR_AAA_lid"/>
</dbReference>
<dbReference type="GO" id="GO:0016874">
    <property type="term" value="F:ligase activity"/>
    <property type="evidence" value="ECO:0007669"/>
    <property type="project" value="UniProtKB-KW"/>
</dbReference>
<dbReference type="PANTHER" id="PTHR35023:SF1">
    <property type="entry name" value="MG-PROTOPORPHYRIN IX CHELATASE"/>
    <property type="match status" value="1"/>
</dbReference>
<dbReference type="InterPro" id="IPR001208">
    <property type="entry name" value="MCM_dom"/>
</dbReference>
<gene>
    <name evidence="10" type="primary">bchI</name>
    <name evidence="10" type="ORF">Pan216_42080</name>
</gene>
<evidence type="ECO:0000256" key="2">
    <source>
        <dbReference type="ARBA" id="ARBA00005799"/>
    </source>
</evidence>
<evidence type="ECO:0000313" key="11">
    <source>
        <dbReference type="Proteomes" id="UP000317093"/>
    </source>
</evidence>
<dbReference type="SUPFAM" id="SSF52540">
    <property type="entry name" value="P-loop containing nucleoside triphosphate hydrolases"/>
    <property type="match status" value="1"/>
</dbReference>
<dbReference type="GO" id="GO:0005524">
    <property type="term" value="F:ATP binding"/>
    <property type="evidence" value="ECO:0007669"/>
    <property type="project" value="UniProtKB-KW"/>
</dbReference>
<comment type="function">
    <text evidence="6">Involved in bacteriochlorophyll biosynthesis; introduces a magnesium ion into protoporphyrin IX to yield Mg-protoporphyrin IX.</text>
</comment>
<keyword evidence="4" id="KW-0067">ATP-binding</keyword>
<evidence type="ECO:0000313" key="10">
    <source>
        <dbReference type="EMBL" id="QDU63330.1"/>
    </source>
</evidence>
<evidence type="ECO:0000256" key="3">
    <source>
        <dbReference type="ARBA" id="ARBA00022741"/>
    </source>
</evidence>
<evidence type="ECO:0000256" key="6">
    <source>
        <dbReference type="ARBA" id="ARBA00053551"/>
    </source>
</evidence>
<dbReference type="SMART" id="SM00327">
    <property type="entry name" value="VWA"/>
    <property type="match status" value="1"/>
</dbReference>
<keyword evidence="11" id="KW-1185">Reference proteome</keyword>
<name>A0A518B8N6_9BACT</name>
<dbReference type="Proteomes" id="UP000317093">
    <property type="component" value="Chromosome"/>
</dbReference>
<keyword evidence="10" id="KW-0436">Ligase</keyword>
<dbReference type="EMBL" id="CP036279">
    <property type="protein sequence ID" value="QDU63330.1"/>
    <property type="molecule type" value="Genomic_DNA"/>
</dbReference>
<dbReference type="KEGG" id="knv:Pan216_42080"/>
<dbReference type="CDD" id="cd00009">
    <property type="entry name" value="AAA"/>
    <property type="match status" value="1"/>
</dbReference>
<dbReference type="InterPro" id="IPR003593">
    <property type="entry name" value="AAA+_ATPase"/>
</dbReference>
<dbReference type="Gene3D" id="1.10.8.80">
    <property type="entry name" value="Magnesium chelatase subunit I, C-Terminal domain"/>
    <property type="match status" value="1"/>
</dbReference>
<dbReference type="OrthoDB" id="9775079at2"/>
<dbReference type="InterPro" id="IPR000523">
    <property type="entry name" value="Mg_chelatse_chII-like_cat_dom"/>
</dbReference>
<dbReference type="GO" id="GO:0003677">
    <property type="term" value="F:DNA binding"/>
    <property type="evidence" value="ECO:0007669"/>
    <property type="project" value="InterPro"/>
</dbReference>
<feature type="compositionally biased region" description="Basic and acidic residues" evidence="7">
    <location>
        <begin position="400"/>
        <end position="425"/>
    </location>
</feature>
<dbReference type="SUPFAM" id="SSF53300">
    <property type="entry name" value="vWA-like"/>
    <property type="match status" value="1"/>
</dbReference>
<dbReference type="RefSeq" id="WP_145260720.1">
    <property type="nucleotide sequence ID" value="NZ_CP036279.1"/>
</dbReference>
<dbReference type="Pfam" id="PF01078">
    <property type="entry name" value="Mg_chelatase"/>
    <property type="match status" value="1"/>
</dbReference>
<accession>A0A518B8N6</accession>
<dbReference type="PROSITE" id="PS50051">
    <property type="entry name" value="MCM_2"/>
    <property type="match status" value="1"/>
</dbReference>